<dbReference type="OrthoDB" id="5294110at2759"/>
<proteinExistence type="predicted"/>
<feature type="chain" id="PRO_5004560179" evidence="1">
    <location>
        <begin position="22"/>
        <end position="259"/>
    </location>
</feature>
<comment type="caution">
    <text evidence="2">The sequence shown here is derived from an EMBL/GenBank/DDBJ whole genome shotgun (WGS) entry which is preliminary data.</text>
</comment>
<organism evidence="2 3">
    <name type="scientific">Dactylellina haptotyla (strain CBS 200.50)</name>
    <name type="common">Nematode-trapping fungus</name>
    <name type="synonym">Monacrosporium haptotylum</name>
    <dbReference type="NCBI Taxonomy" id="1284197"/>
    <lineage>
        <taxon>Eukaryota</taxon>
        <taxon>Fungi</taxon>
        <taxon>Dikarya</taxon>
        <taxon>Ascomycota</taxon>
        <taxon>Pezizomycotina</taxon>
        <taxon>Orbiliomycetes</taxon>
        <taxon>Orbiliales</taxon>
        <taxon>Orbiliaceae</taxon>
        <taxon>Dactylellina</taxon>
    </lineage>
</organism>
<name>S7ZZX2_DACHA</name>
<evidence type="ECO:0000256" key="1">
    <source>
        <dbReference type="SAM" id="SignalP"/>
    </source>
</evidence>
<accession>S7ZZX2</accession>
<reference evidence="3" key="2">
    <citation type="submission" date="2013-04" db="EMBL/GenBank/DDBJ databases">
        <title>Genomic mechanisms accounting for the adaptation to parasitism in nematode-trapping fungi.</title>
        <authorList>
            <person name="Ahren D.G."/>
        </authorList>
    </citation>
    <scope>NUCLEOTIDE SEQUENCE [LARGE SCALE GENOMIC DNA]</scope>
    <source>
        <strain evidence="3">CBS 200.50</strain>
    </source>
</reference>
<keyword evidence="1" id="KW-0732">Signal</keyword>
<reference evidence="2 3" key="1">
    <citation type="journal article" date="2013" name="PLoS Genet.">
        <title>Genomic mechanisms accounting for the adaptation to parasitism in nematode-trapping fungi.</title>
        <authorList>
            <person name="Meerupati T."/>
            <person name="Andersson K.M."/>
            <person name="Friman E."/>
            <person name="Kumar D."/>
            <person name="Tunlid A."/>
            <person name="Ahren D."/>
        </authorList>
    </citation>
    <scope>NUCLEOTIDE SEQUENCE [LARGE SCALE GENOMIC DNA]</scope>
    <source>
        <strain evidence="2 3">CBS 200.50</strain>
    </source>
</reference>
<evidence type="ECO:0000313" key="2">
    <source>
        <dbReference type="EMBL" id="EPS36300.1"/>
    </source>
</evidence>
<sequence>MLWRRMFYATALASSIPLVDALFSVECLHASQPPPEPADTVFVRNLNNFFSIITITPTFQKLFRGIYPDMKFLNRILAVYNDQNFASPTNTLPIIAPAELYEYVVGLKLHCYQDPLAFLKTLIQIDEVEIEGQPPLPESASTADSNPPDMELENVNYNTNGPFIERFQYINDEIAADFLNRLSTLVYQYDQALVVAGQEWPEQQLAGLNAIKSAFEMFRNGLWQVASKARYAGMSLDMRTKELSFDELKDMVADPALSY</sequence>
<dbReference type="Proteomes" id="UP000015100">
    <property type="component" value="Unassembled WGS sequence"/>
</dbReference>
<dbReference type="HOGENOM" id="CLU_1073710_0_0_1"/>
<feature type="signal peptide" evidence="1">
    <location>
        <begin position="1"/>
        <end position="21"/>
    </location>
</feature>
<gene>
    <name evidence="2" type="ORF">H072_10188</name>
</gene>
<dbReference type="AlphaFoldDB" id="S7ZZX2"/>
<keyword evidence="3" id="KW-1185">Reference proteome</keyword>
<evidence type="ECO:0000313" key="3">
    <source>
        <dbReference type="Proteomes" id="UP000015100"/>
    </source>
</evidence>
<protein>
    <submittedName>
        <fullName evidence="2">Uncharacterized protein</fullName>
    </submittedName>
</protein>
<dbReference type="OMA" id="MEDEEPN"/>
<dbReference type="EMBL" id="AQGS01000935">
    <property type="protein sequence ID" value="EPS36300.1"/>
    <property type="molecule type" value="Genomic_DNA"/>
</dbReference>